<comment type="subcellular location">
    <subcellularLocation>
        <location evidence="1 11">Endoplasmic reticulum membrane</location>
        <topology evidence="1 11">Multi-pass membrane protein</topology>
    </subcellularLocation>
</comment>
<evidence type="ECO:0000256" key="11">
    <source>
        <dbReference type="RuleBase" id="RU363112"/>
    </source>
</evidence>
<sequence>MTHPIVFDLILVLSSNSKIVQTSNPHNHNHDHKTVVLKSAIYSRILVLSLIIFFRTLASPYDTSAPLNPPCLTTTAPNDTHRHSPIASAIENGIVWDSVYFIRSAQCDYEYEQSYAFLPFLPLSISFLTPSILSSFLPQRSLFVLSAYIINNLAFILAALYFYRYSESLYAVLTLGGLYYFVSGKNNLAVPLLALSGCARSNGVLNAGYICFQTMHRGYHALFQNKNVPVRRNVGFLRYFQLKQLPNFLLASPILSLAFYSVVHYAKSRPQIFFSLGFDTTIEEKSCGVVFLSEDLSRFKVAGNVEKSSVRAEEHFNVRRRNNVMKGDVSNVPIESEPEARSSYLSASVLPFVLHLGFMAGTAFLIMHVQVSANGLADFYFCL</sequence>
<dbReference type="EC" id="2.4.1.-" evidence="11"/>
<evidence type="ECO:0000256" key="4">
    <source>
        <dbReference type="ARBA" id="ARBA00022502"/>
    </source>
</evidence>
<keyword evidence="7 11" id="KW-0812">Transmembrane</keyword>
<dbReference type="GO" id="GO:0031501">
    <property type="term" value="C:mannosyltransferase complex"/>
    <property type="evidence" value="ECO:0007669"/>
    <property type="project" value="TreeGrafter"/>
</dbReference>
<dbReference type="GO" id="GO:0004376">
    <property type="term" value="F:GPI mannosyltransferase activity"/>
    <property type="evidence" value="ECO:0007669"/>
    <property type="project" value="InterPro"/>
</dbReference>
<feature type="transmembrane region" description="Helical" evidence="11">
    <location>
        <begin position="41"/>
        <end position="58"/>
    </location>
</feature>
<evidence type="ECO:0000313" key="12">
    <source>
        <dbReference type="EMBL" id="GAU38764.1"/>
    </source>
</evidence>
<evidence type="ECO:0000256" key="8">
    <source>
        <dbReference type="ARBA" id="ARBA00022824"/>
    </source>
</evidence>
<dbReference type="Pfam" id="PF04188">
    <property type="entry name" value="Mannosyl_trans2"/>
    <property type="match status" value="3"/>
</dbReference>
<evidence type="ECO:0000256" key="7">
    <source>
        <dbReference type="ARBA" id="ARBA00022692"/>
    </source>
</evidence>
<feature type="transmembrane region" description="Helical" evidence="11">
    <location>
        <begin position="115"/>
        <end position="137"/>
    </location>
</feature>
<dbReference type="AlphaFoldDB" id="A0A2Z6N1P5"/>
<gene>
    <name evidence="12" type="ORF">TSUD_64950</name>
</gene>
<dbReference type="Proteomes" id="UP000242715">
    <property type="component" value="Unassembled WGS sequence"/>
</dbReference>
<evidence type="ECO:0000256" key="1">
    <source>
        <dbReference type="ARBA" id="ARBA00004477"/>
    </source>
</evidence>
<dbReference type="EMBL" id="DF973730">
    <property type="protein sequence ID" value="GAU38764.1"/>
    <property type="molecule type" value="Genomic_DNA"/>
</dbReference>
<evidence type="ECO:0000256" key="5">
    <source>
        <dbReference type="ARBA" id="ARBA00022676"/>
    </source>
</evidence>
<dbReference type="PANTHER" id="PTHR12468:SF2">
    <property type="entry name" value="GPI MANNOSYLTRANSFERASE 2"/>
    <property type="match status" value="1"/>
</dbReference>
<feature type="transmembrane region" description="Helical" evidence="11">
    <location>
        <begin position="344"/>
        <end position="366"/>
    </location>
</feature>
<proteinExistence type="inferred from homology"/>
<evidence type="ECO:0000256" key="2">
    <source>
        <dbReference type="ARBA" id="ARBA00004687"/>
    </source>
</evidence>
<dbReference type="UniPathway" id="UPA00196"/>
<dbReference type="InterPro" id="IPR007315">
    <property type="entry name" value="PIG-V/Gpi18"/>
</dbReference>
<evidence type="ECO:0000256" key="6">
    <source>
        <dbReference type="ARBA" id="ARBA00022679"/>
    </source>
</evidence>
<comment type="similarity">
    <text evidence="3 11">Belongs to the PIGV family.</text>
</comment>
<feature type="transmembrane region" description="Helical" evidence="11">
    <location>
        <begin position="143"/>
        <end position="163"/>
    </location>
</feature>
<feature type="transmembrane region" description="Helical" evidence="11">
    <location>
        <begin position="248"/>
        <end position="266"/>
    </location>
</feature>
<keyword evidence="6 11" id="KW-0808">Transferase</keyword>
<keyword evidence="9 11" id="KW-1133">Transmembrane helix</keyword>
<organism evidence="12 13">
    <name type="scientific">Trifolium subterraneum</name>
    <name type="common">Subterranean clover</name>
    <dbReference type="NCBI Taxonomy" id="3900"/>
    <lineage>
        <taxon>Eukaryota</taxon>
        <taxon>Viridiplantae</taxon>
        <taxon>Streptophyta</taxon>
        <taxon>Embryophyta</taxon>
        <taxon>Tracheophyta</taxon>
        <taxon>Spermatophyta</taxon>
        <taxon>Magnoliopsida</taxon>
        <taxon>eudicotyledons</taxon>
        <taxon>Gunneridae</taxon>
        <taxon>Pentapetalae</taxon>
        <taxon>rosids</taxon>
        <taxon>fabids</taxon>
        <taxon>Fabales</taxon>
        <taxon>Fabaceae</taxon>
        <taxon>Papilionoideae</taxon>
        <taxon>50 kb inversion clade</taxon>
        <taxon>NPAAA clade</taxon>
        <taxon>Hologalegina</taxon>
        <taxon>IRL clade</taxon>
        <taxon>Trifolieae</taxon>
        <taxon>Trifolium</taxon>
    </lineage>
</organism>
<keyword evidence="8 11" id="KW-0256">Endoplasmic reticulum</keyword>
<protein>
    <recommendedName>
        <fullName evidence="11">GPI mannosyltransferase 2</fullName>
        <ecNumber evidence="11">2.4.1.-</ecNumber>
    </recommendedName>
</protein>
<comment type="pathway">
    <text evidence="2 11">Glycolipid biosynthesis; glycosylphosphatidylinositol-anchor biosynthesis.</text>
</comment>
<dbReference type="PANTHER" id="PTHR12468">
    <property type="entry name" value="GPI MANNOSYLTRANSFERASE 2"/>
    <property type="match status" value="1"/>
</dbReference>
<keyword evidence="5 11" id="KW-0328">Glycosyltransferase</keyword>
<keyword evidence="10 11" id="KW-0472">Membrane</keyword>
<dbReference type="GO" id="GO:0000009">
    <property type="term" value="F:alpha-1,6-mannosyltransferase activity"/>
    <property type="evidence" value="ECO:0007669"/>
    <property type="project" value="InterPro"/>
</dbReference>
<reference evidence="13" key="1">
    <citation type="journal article" date="2017" name="Front. Plant Sci.">
        <title>Climate Clever Clovers: New Paradigm to Reduce the Environmental Footprint of Ruminants by Breeding Low Methanogenic Forages Utilizing Haplotype Variation.</title>
        <authorList>
            <person name="Kaur P."/>
            <person name="Appels R."/>
            <person name="Bayer P.E."/>
            <person name="Keeble-Gagnere G."/>
            <person name="Wang J."/>
            <person name="Hirakawa H."/>
            <person name="Shirasawa K."/>
            <person name="Vercoe P."/>
            <person name="Stefanova K."/>
            <person name="Durmic Z."/>
            <person name="Nichols P."/>
            <person name="Revell C."/>
            <person name="Isobe S.N."/>
            <person name="Edwards D."/>
            <person name="Erskine W."/>
        </authorList>
    </citation>
    <scope>NUCLEOTIDE SEQUENCE [LARGE SCALE GENOMIC DNA]</scope>
    <source>
        <strain evidence="13">cv. Daliak</strain>
    </source>
</reference>
<dbReference type="OrthoDB" id="10252502at2759"/>
<evidence type="ECO:0000256" key="10">
    <source>
        <dbReference type="ARBA" id="ARBA00023136"/>
    </source>
</evidence>
<evidence type="ECO:0000256" key="9">
    <source>
        <dbReference type="ARBA" id="ARBA00022989"/>
    </source>
</evidence>
<name>A0A2Z6N1P5_TRISU</name>
<keyword evidence="13" id="KW-1185">Reference proteome</keyword>
<accession>A0A2Z6N1P5</accession>
<dbReference type="GO" id="GO:0005789">
    <property type="term" value="C:endoplasmic reticulum membrane"/>
    <property type="evidence" value="ECO:0007669"/>
    <property type="project" value="UniProtKB-SubCell"/>
</dbReference>
<comment type="caution">
    <text evidence="11">Lacks conserved residue(s) required for the propagation of feature annotation.</text>
</comment>
<evidence type="ECO:0000256" key="3">
    <source>
        <dbReference type="ARBA" id="ARBA00008698"/>
    </source>
</evidence>
<keyword evidence="4 11" id="KW-0337">GPI-anchor biosynthesis</keyword>
<evidence type="ECO:0000313" key="13">
    <source>
        <dbReference type="Proteomes" id="UP000242715"/>
    </source>
</evidence>
<comment type="function">
    <text evidence="11">Mannosyltransferase involved in glycosylphosphatidylinositol-anchor biosynthesis.</text>
</comment>
<dbReference type="GO" id="GO:0006506">
    <property type="term" value="P:GPI anchor biosynthetic process"/>
    <property type="evidence" value="ECO:0007669"/>
    <property type="project" value="UniProtKB-UniPathway"/>
</dbReference>